<keyword evidence="3" id="KW-0378">Hydrolase</keyword>
<dbReference type="EMBL" id="AJYW02000205">
    <property type="protein sequence ID" value="OEE74078.1"/>
    <property type="molecule type" value="Genomic_DNA"/>
</dbReference>
<dbReference type="Pfam" id="PF07687">
    <property type="entry name" value="M20_dimer"/>
    <property type="match status" value="1"/>
</dbReference>
<proteinExistence type="inferred from homology"/>
<dbReference type="SUPFAM" id="SSF55031">
    <property type="entry name" value="Bacterial exopeptidase dimerisation domain"/>
    <property type="match status" value="1"/>
</dbReference>
<dbReference type="InterPro" id="IPR036264">
    <property type="entry name" value="Bact_exopeptidase_dim_dom"/>
</dbReference>
<comment type="caution">
    <text evidence="8">The sequence shown here is derived from an EMBL/GenBank/DDBJ whole genome shotgun (WGS) entry which is preliminary data.</text>
</comment>
<protein>
    <submittedName>
        <fullName evidence="8">Peptidase M20</fullName>
    </submittedName>
</protein>
<dbReference type="InterPro" id="IPR010162">
    <property type="entry name" value="PepT-like"/>
</dbReference>
<evidence type="ECO:0000256" key="5">
    <source>
        <dbReference type="PIRNR" id="PIRNR001123"/>
    </source>
</evidence>
<dbReference type="Proteomes" id="UP000094165">
    <property type="component" value="Unassembled WGS sequence"/>
</dbReference>
<evidence type="ECO:0000313" key="8">
    <source>
        <dbReference type="EMBL" id="OEE74078.1"/>
    </source>
</evidence>
<dbReference type="PIRSF" id="PIRSF001123">
    <property type="entry name" value="PepA_GA"/>
    <property type="match status" value="1"/>
</dbReference>
<dbReference type="Pfam" id="PF01546">
    <property type="entry name" value="Peptidase_M20"/>
    <property type="match status" value="1"/>
</dbReference>
<organism evidence="8 9">
    <name type="scientific">Vibrio genomosp. F6 str. FF-238</name>
    <dbReference type="NCBI Taxonomy" id="1191298"/>
    <lineage>
        <taxon>Bacteria</taxon>
        <taxon>Pseudomonadati</taxon>
        <taxon>Pseudomonadota</taxon>
        <taxon>Gammaproteobacteria</taxon>
        <taxon>Vibrionales</taxon>
        <taxon>Vibrionaceae</taxon>
        <taxon>Vibrio</taxon>
    </lineage>
</organism>
<dbReference type="InterPro" id="IPR002933">
    <property type="entry name" value="Peptidase_M20"/>
</dbReference>
<dbReference type="RefSeq" id="WP_017052278.1">
    <property type="nucleotide sequence ID" value="NZ_AJYW02000205.1"/>
</dbReference>
<evidence type="ECO:0000256" key="6">
    <source>
        <dbReference type="PIRSR" id="PIRSR001123-2"/>
    </source>
</evidence>
<dbReference type="GO" id="GO:0004177">
    <property type="term" value="F:aminopeptidase activity"/>
    <property type="evidence" value="ECO:0007669"/>
    <property type="project" value="UniProtKB-UniRule"/>
</dbReference>
<comment type="cofactor">
    <cofactor evidence="1">
        <name>Zn(2+)</name>
        <dbReference type="ChEBI" id="CHEBI:29105"/>
    </cofactor>
</comment>
<evidence type="ECO:0000313" key="9">
    <source>
        <dbReference type="Proteomes" id="UP000094165"/>
    </source>
</evidence>
<dbReference type="PANTHER" id="PTHR42994">
    <property type="entry name" value="PEPTIDASE T"/>
    <property type="match status" value="1"/>
</dbReference>
<name>A0A1E5CWQ1_9VIBR</name>
<reference evidence="8 9" key="1">
    <citation type="journal article" date="2012" name="Science">
        <title>Ecological populations of bacteria act as socially cohesive units of antibiotic production and resistance.</title>
        <authorList>
            <person name="Cordero O.X."/>
            <person name="Wildschutte H."/>
            <person name="Kirkup B."/>
            <person name="Proehl S."/>
            <person name="Ngo L."/>
            <person name="Hussain F."/>
            <person name="Le Roux F."/>
            <person name="Mincer T."/>
            <person name="Polz M.F."/>
        </authorList>
    </citation>
    <scope>NUCLEOTIDE SEQUENCE [LARGE SCALE GENOMIC DNA]</scope>
    <source>
        <strain evidence="8 9">FF-238</strain>
    </source>
</reference>
<feature type="binding site" evidence="6">
    <location>
        <position position="344"/>
    </location>
    <ligand>
        <name>Zn(2+)</name>
        <dbReference type="ChEBI" id="CHEBI:29105"/>
        <label>2</label>
    </ligand>
</feature>
<dbReference type="Gene3D" id="3.40.630.10">
    <property type="entry name" value="Zn peptidases"/>
    <property type="match status" value="1"/>
</dbReference>
<keyword evidence="9" id="KW-1185">Reference proteome</keyword>
<dbReference type="InterPro" id="IPR008007">
    <property type="entry name" value="Peptidase_M42"/>
</dbReference>
<evidence type="ECO:0000259" key="7">
    <source>
        <dbReference type="Pfam" id="PF07687"/>
    </source>
</evidence>
<keyword evidence="2 6" id="KW-0479">Metal-binding</keyword>
<comment type="similarity">
    <text evidence="5">Belongs to the peptidase M42 family.</text>
</comment>
<dbReference type="AlphaFoldDB" id="A0A1E5CWQ1"/>
<dbReference type="GO" id="GO:0046872">
    <property type="term" value="F:metal ion binding"/>
    <property type="evidence" value="ECO:0007669"/>
    <property type="project" value="UniProtKB-UniRule"/>
</dbReference>
<dbReference type="InterPro" id="IPR011650">
    <property type="entry name" value="Peptidase_M20_dimer"/>
</dbReference>
<accession>A0A1E5CWQ1</accession>
<dbReference type="SUPFAM" id="SSF53187">
    <property type="entry name" value="Zn-dependent exopeptidases"/>
    <property type="match status" value="1"/>
</dbReference>
<feature type="domain" description="Peptidase M20 dimerisation" evidence="7">
    <location>
        <begin position="183"/>
        <end position="273"/>
    </location>
</feature>
<gene>
    <name evidence="8" type="ORF">A130_18235</name>
</gene>
<sequence>MTDINQQRLVEHFCQLVKIDSESRNEKQIAETLAEQLSALGFEVHKLAVPEEVSNGFNVYARLEGKIDDSIVLSCHMDTVTPGIGIEPIIEDGIIRSKGNTILGGDDKSGIAAIMEAVRCIQADNLEHKTIEIAFTVFEEGGLFGSKNFDMSYIKSTNAIVLDTGGPVGTIVNSAPGQQKIVAKITGRPAHAGLAPEEGISAIAVAADAITQMKLLRVDEETTANIGIVEGGQATNIVMPELRIVAEARSLNDDKLTAQVDHMINTFKAAAEKHGAEVEIESTRAYNAFVIADEHPHIQKVKAAFEKNGLTPITKGTGGGSDANNFNEKGLTTVNISTGMAKVHTTEEHIAIDDMVKAAEFVKTYLTTA</sequence>
<comment type="cofactor">
    <cofactor evidence="6">
        <name>a divalent metal cation</name>
        <dbReference type="ChEBI" id="CHEBI:60240"/>
    </cofactor>
    <text evidence="6">Binds 2 divalent metal cations per subunit.</text>
</comment>
<dbReference type="Gene3D" id="3.30.70.360">
    <property type="match status" value="1"/>
</dbReference>
<evidence type="ECO:0000256" key="3">
    <source>
        <dbReference type="ARBA" id="ARBA00022801"/>
    </source>
</evidence>
<evidence type="ECO:0000256" key="4">
    <source>
        <dbReference type="ARBA" id="ARBA00022833"/>
    </source>
</evidence>
<evidence type="ECO:0000256" key="1">
    <source>
        <dbReference type="ARBA" id="ARBA00001947"/>
    </source>
</evidence>
<dbReference type="NCBIfam" id="TIGR01883">
    <property type="entry name" value="PepT-like"/>
    <property type="match status" value="1"/>
</dbReference>
<evidence type="ECO:0000256" key="2">
    <source>
        <dbReference type="ARBA" id="ARBA00022723"/>
    </source>
</evidence>
<keyword evidence="4" id="KW-0862">Zinc</keyword>
<dbReference type="PANTHER" id="PTHR42994:SF2">
    <property type="entry name" value="PEPTIDASE"/>
    <property type="match status" value="1"/>
</dbReference>